<organism evidence="2 3">
    <name type="scientific">Brassica cretica</name>
    <name type="common">Mustard</name>
    <dbReference type="NCBI Taxonomy" id="69181"/>
    <lineage>
        <taxon>Eukaryota</taxon>
        <taxon>Viridiplantae</taxon>
        <taxon>Streptophyta</taxon>
        <taxon>Embryophyta</taxon>
        <taxon>Tracheophyta</taxon>
        <taxon>Spermatophyta</taxon>
        <taxon>Magnoliopsida</taxon>
        <taxon>eudicotyledons</taxon>
        <taxon>Gunneridae</taxon>
        <taxon>Pentapetalae</taxon>
        <taxon>rosids</taxon>
        <taxon>malvids</taxon>
        <taxon>Brassicales</taxon>
        <taxon>Brassicaceae</taxon>
        <taxon>Brassiceae</taxon>
        <taxon>Brassica</taxon>
    </lineage>
</organism>
<dbReference type="AlphaFoldDB" id="A0A8S9KZ84"/>
<gene>
    <name evidence="2" type="ORF">F2Q68_00011422</name>
</gene>
<accession>A0A8S9KZ84</accession>
<reference evidence="2" key="1">
    <citation type="submission" date="2019-12" db="EMBL/GenBank/DDBJ databases">
        <title>Genome sequencing and annotation of Brassica cretica.</title>
        <authorList>
            <person name="Studholme D.J."/>
            <person name="Sarris P.F."/>
        </authorList>
    </citation>
    <scope>NUCLEOTIDE SEQUENCE</scope>
    <source>
        <strain evidence="2">PFS-001/15</strain>
        <tissue evidence="2">Leaf</tissue>
    </source>
</reference>
<comment type="caution">
    <text evidence="2">The sequence shown here is derived from an EMBL/GenBank/DDBJ whole genome shotgun (WGS) entry which is preliminary data.</text>
</comment>
<name>A0A8S9KZ84_BRACR</name>
<proteinExistence type="predicted"/>
<feature type="region of interest" description="Disordered" evidence="1">
    <location>
        <begin position="82"/>
        <end position="133"/>
    </location>
</feature>
<feature type="compositionally biased region" description="Acidic residues" evidence="1">
    <location>
        <begin position="93"/>
        <end position="131"/>
    </location>
</feature>
<sequence length="187" mass="21151">MWTRTRHASHCETTGHANESAPENPRSSLAPSPDFFFNSISYEASPCSPSSLAFRLPSSPAEAHPRPRAPWSKIFCRPLRTAAKQTRHYSDQEVNDEEEHQDDAEDGDNEQEADEEAGQEDMEEEEKEDELWNGLGMRTIFTDDVITEEMHNPIDPFGVKADRKVGMKRKAWMSEANGNTAKLTNVE</sequence>
<protein>
    <submittedName>
        <fullName evidence="2">Uncharacterized protein</fullName>
    </submittedName>
</protein>
<evidence type="ECO:0000313" key="3">
    <source>
        <dbReference type="Proteomes" id="UP000712281"/>
    </source>
</evidence>
<feature type="region of interest" description="Disordered" evidence="1">
    <location>
        <begin position="1"/>
        <end position="69"/>
    </location>
</feature>
<dbReference type="Proteomes" id="UP000712281">
    <property type="component" value="Unassembled WGS sequence"/>
</dbReference>
<feature type="compositionally biased region" description="Polar residues" evidence="1">
    <location>
        <begin position="38"/>
        <end position="51"/>
    </location>
</feature>
<evidence type="ECO:0000313" key="2">
    <source>
        <dbReference type="EMBL" id="KAF2601060.1"/>
    </source>
</evidence>
<evidence type="ECO:0000256" key="1">
    <source>
        <dbReference type="SAM" id="MobiDB-lite"/>
    </source>
</evidence>
<dbReference type="EMBL" id="QGKW02000717">
    <property type="protein sequence ID" value="KAF2601060.1"/>
    <property type="molecule type" value="Genomic_DNA"/>
</dbReference>